<feature type="region of interest" description="Disordered" evidence="1">
    <location>
        <begin position="218"/>
        <end position="240"/>
    </location>
</feature>
<feature type="compositionally biased region" description="Low complexity" evidence="1">
    <location>
        <begin position="360"/>
        <end position="369"/>
    </location>
</feature>
<feature type="region of interest" description="Disordered" evidence="1">
    <location>
        <begin position="259"/>
        <end position="321"/>
    </location>
</feature>
<dbReference type="GeneID" id="38776029"/>
<dbReference type="InterPro" id="IPR036915">
    <property type="entry name" value="Cyclin-like_sf"/>
</dbReference>
<keyword evidence="4" id="KW-1185">Reference proteome</keyword>
<reference evidence="3 4" key="1">
    <citation type="journal article" date="2018" name="Sci. Rep.">
        <title>Genome sequence of the cauliflower mushroom Sparassis crispa (Hanabiratake) and its association with beneficial usage.</title>
        <authorList>
            <person name="Kiyama R."/>
            <person name="Furutani Y."/>
            <person name="Kawaguchi K."/>
            <person name="Nakanishi T."/>
        </authorList>
    </citation>
    <scope>NUCLEOTIDE SEQUENCE [LARGE SCALE GENOMIC DNA]</scope>
</reference>
<dbReference type="GO" id="GO:0016538">
    <property type="term" value="F:cyclin-dependent protein serine/threonine kinase regulator activity"/>
    <property type="evidence" value="ECO:0007669"/>
    <property type="project" value="TreeGrafter"/>
</dbReference>
<dbReference type="STRING" id="139825.A0A401GAB6"/>
<name>A0A401GAB6_9APHY</name>
<sequence>MSSRHPGSLVPKSLHSPALINLMRQPVNLEMIRHIVLQTMRVIQLADDPDVLPTPPHTPLRTTFNEHELQTHSPASLPSLQNFIIMIVKSSNVQAPTLLTTLVYLERLRSKLPKVAKGMACTRHRVFLATLIVAAKYLNDSSPKNKCWGEYAALFDLKEINLMEMQMLYLLDYDLRFSEQEALAQFSALLPRLSSGQSTRETRAAAVSRAKARVQAHIPLPPTPPHDATGLPLPSPAGSLSGVQNLMKRLSSTYLGVPSTGSTLHSRGPPSASSTCASSDGASTCGDSEAGSLTSDSGSSSPSSSELSSEYEVEPKDSVGSEFTERKFVMQPVPAYALRQGRKVSTASTCTVRSDATVSSLKSSSIKASQPPSPSLASGDTLSSTASAFGAGRGGSVRCNTFGYAQVQRDGSPLVASATMPVIPRNVTAPTGGFLSRMWGAAVKGQDKDKDSADASEASSEAHGTGSTFRRLAHSKSALFRSQHVHQVGA</sequence>
<dbReference type="Pfam" id="PF00134">
    <property type="entry name" value="Cyclin_N"/>
    <property type="match status" value="1"/>
</dbReference>
<protein>
    <recommendedName>
        <fullName evidence="2">Cyclin N-terminal domain-containing protein</fullName>
    </recommendedName>
</protein>
<proteinExistence type="predicted"/>
<dbReference type="CDD" id="cd20557">
    <property type="entry name" value="CYCLIN_ScPCL1-like"/>
    <property type="match status" value="1"/>
</dbReference>
<evidence type="ECO:0000313" key="3">
    <source>
        <dbReference type="EMBL" id="GBE79112.1"/>
    </source>
</evidence>
<dbReference type="EMBL" id="BFAD01000002">
    <property type="protein sequence ID" value="GBE79112.1"/>
    <property type="molecule type" value="Genomic_DNA"/>
</dbReference>
<dbReference type="Gene3D" id="1.10.472.10">
    <property type="entry name" value="Cyclin-like"/>
    <property type="match status" value="1"/>
</dbReference>
<dbReference type="PANTHER" id="PTHR15615">
    <property type="match status" value="1"/>
</dbReference>
<evidence type="ECO:0000313" key="4">
    <source>
        <dbReference type="Proteomes" id="UP000287166"/>
    </source>
</evidence>
<dbReference type="GO" id="GO:0000307">
    <property type="term" value="C:cyclin-dependent protein kinase holoenzyme complex"/>
    <property type="evidence" value="ECO:0007669"/>
    <property type="project" value="TreeGrafter"/>
</dbReference>
<dbReference type="InParanoid" id="A0A401GAB6"/>
<dbReference type="OrthoDB" id="10250320at2759"/>
<dbReference type="InterPro" id="IPR006671">
    <property type="entry name" value="Cyclin_N"/>
</dbReference>
<gene>
    <name evidence="3" type="ORF">SCP_0203090</name>
</gene>
<feature type="compositionally biased region" description="Polar residues" evidence="1">
    <location>
        <begin position="259"/>
        <end position="286"/>
    </location>
</feature>
<dbReference type="GO" id="GO:0019901">
    <property type="term" value="F:protein kinase binding"/>
    <property type="evidence" value="ECO:0007669"/>
    <property type="project" value="InterPro"/>
</dbReference>
<feature type="domain" description="Cyclin N-terminal" evidence="2">
    <location>
        <begin position="75"/>
        <end position="176"/>
    </location>
</feature>
<dbReference type="GO" id="GO:0005634">
    <property type="term" value="C:nucleus"/>
    <property type="evidence" value="ECO:0007669"/>
    <property type="project" value="TreeGrafter"/>
</dbReference>
<feature type="region of interest" description="Disordered" evidence="1">
    <location>
        <begin position="360"/>
        <end position="381"/>
    </location>
</feature>
<feature type="compositionally biased region" description="Low complexity" evidence="1">
    <location>
        <begin position="288"/>
        <end position="310"/>
    </location>
</feature>
<evidence type="ECO:0000259" key="2">
    <source>
        <dbReference type="Pfam" id="PF00134"/>
    </source>
</evidence>
<evidence type="ECO:0000256" key="1">
    <source>
        <dbReference type="SAM" id="MobiDB-lite"/>
    </source>
</evidence>
<feature type="region of interest" description="Disordered" evidence="1">
    <location>
        <begin position="446"/>
        <end position="469"/>
    </location>
</feature>
<accession>A0A401GAB6</accession>
<dbReference type="Proteomes" id="UP000287166">
    <property type="component" value="Unassembled WGS sequence"/>
</dbReference>
<dbReference type="SUPFAM" id="SSF47954">
    <property type="entry name" value="Cyclin-like"/>
    <property type="match status" value="1"/>
</dbReference>
<dbReference type="AlphaFoldDB" id="A0A401GAB6"/>
<dbReference type="InterPro" id="IPR013922">
    <property type="entry name" value="Cyclin_PHO80-like"/>
</dbReference>
<comment type="caution">
    <text evidence="3">The sequence shown here is derived from an EMBL/GenBank/DDBJ whole genome shotgun (WGS) entry which is preliminary data.</text>
</comment>
<organism evidence="3 4">
    <name type="scientific">Sparassis crispa</name>
    <dbReference type="NCBI Taxonomy" id="139825"/>
    <lineage>
        <taxon>Eukaryota</taxon>
        <taxon>Fungi</taxon>
        <taxon>Dikarya</taxon>
        <taxon>Basidiomycota</taxon>
        <taxon>Agaricomycotina</taxon>
        <taxon>Agaricomycetes</taxon>
        <taxon>Polyporales</taxon>
        <taxon>Sparassidaceae</taxon>
        <taxon>Sparassis</taxon>
    </lineage>
</organism>
<dbReference type="PANTHER" id="PTHR15615:SF10">
    <property type="entry name" value="PHO85 CYCLIN-2-RELATED"/>
    <property type="match status" value="1"/>
</dbReference>
<dbReference type="RefSeq" id="XP_027610025.1">
    <property type="nucleotide sequence ID" value="XM_027754224.1"/>
</dbReference>